<dbReference type="PANTHER" id="PTHR42804">
    <property type="entry name" value="ALDEHYDE DEHYDROGENASE"/>
    <property type="match status" value="1"/>
</dbReference>
<dbReference type="Gene3D" id="3.40.309.10">
    <property type="entry name" value="Aldehyde Dehydrogenase, Chain A, domain 2"/>
    <property type="match status" value="1"/>
</dbReference>
<feature type="active site" evidence="5">
    <location>
        <position position="249"/>
    </location>
</feature>
<dbReference type="InterPro" id="IPR015590">
    <property type="entry name" value="Aldehyde_DH_dom"/>
</dbReference>
<protein>
    <recommendedName>
        <fullName evidence="3">aldehyde dehydrogenase (NAD(+))</fullName>
        <ecNumber evidence="3">1.2.1.3</ecNumber>
    </recommendedName>
</protein>
<dbReference type="EMBL" id="QHKI01000019">
    <property type="protein sequence ID" value="RSM83613.1"/>
    <property type="molecule type" value="Genomic_DNA"/>
</dbReference>
<proteinExistence type="inferred from homology"/>
<dbReference type="EC" id="1.2.1.3" evidence="3"/>
<dbReference type="SUPFAM" id="SSF53720">
    <property type="entry name" value="ALDH-like"/>
    <property type="match status" value="1"/>
</dbReference>
<evidence type="ECO:0000313" key="8">
    <source>
        <dbReference type="EMBL" id="RSM83613.1"/>
    </source>
</evidence>
<dbReference type="InterPro" id="IPR029510">
    <property type="entry name" value="Ald_DH_CS_GLU"/>
</dbReference>
<dbReference type="InterPro" id="IPR016161">
    <property type="entry name" value="Ald_DH/histidinol_DH"/>
</dbReference>
<dbReference type="RefSeq" id="WP_037252476.1">
    <property type="nucleotide sequence ID" value="NZ_QHKI01000019.1"/>
</dbReference>
<organism evidence="8 9">
    <name type="scientific">Kibdelosporangium aridum</name>
    <dbReference type="NCBI Taxonomy" id="2030"/>
    <lineage>
        <taxon>Bacteria</taxon>
        <taxon>Bacillati</taxon>
        <taxon>Actinomycetota</taxon>
        <taxon>Actinomycetes</taxon>
        <taxon>Pseudonocardiales</taxon>
        <taxon>Pseudonocardiaceae</taxon>
        <taxon>Kibdelosporangium</taxon>
    </lineage>
</organism>
<dbReference type="PANTHER" id="PTHR42804:SF1">
    <property type="entry name" value="ALDEHYDE DEHYDROGENASE-RELATED"/>
    <property type="match status" value="1"/>
</dbReference>
<dbReference type="Gene3D" id="3.40.605.10">
    <property type="entry name" value="Aldehyde Dehydrogenase, Chain A, domain 1"/>
    <property type="match status" value="1"/>
</dbReference>
<dbReference type="Proteomes" id="UP000287547">
    <property type="component" value="Unassembled WGS sequence"/>
</dbReference>
<dbReference type="InterPro" id="IPR016160">
    <property type="entry name" value="Ald_DH_CS_CYS"/>
</dbReference>
<comment type="catalytic activity">
    <reaction evidence="4">
        <text>an aldehyde + NAD(+) + H2O = a carboxylate + NADH + 2 H(+)</text>
        <dbReference type="Rhea" id="RHEA:16185"/>
        <dbReference type="ChEBI" id="CHEBI:15377"/>
        <dbReference type="ChEBI" id="CHEBI:15378"/>
        <dbReference type="ChEBI" id="CHEBI:17478"/>
        <dbReference type="ChEBI" id="CHEBI:29067"/>
        <dbReference type="ChEBI" id="CHEBI:57540"/>
        <dbReference type="ChEBI" id="CHEBI:57945"/>
        <dbReference type="EC" id="1.2.1.3"/>
    </reaction>
</comment>
<keyword evidence="2 6" id="KW-0560">Oxidoreductase</keyword>
<dbReference type="PROSITE" id="PS00687">
    <property type="entry name" value="ALDEHYDE_DEHYDR_GLU"/>
    <property type="match status" value="1"/>
</dbReference>
<evidence type="ECO:0000256" key="5">
    <source>
        <dbReference type="PROSITE-ProRule" id="PRU10007"/>
    </source>
</evidence>
<dbReference type="AlphaFoldDB" id="A0A428Z7N1"/>
<evidence type="ECO:0000256" key="4">
    <source>
        <dbReference type="ARBA" id="ARBA00049194"/>
    </source>
</evidence>
<comment type="similarity">
    <text evidence="1 6">Belongs to the aldehyde dehydrogenase family.</text>
</comment>
<dbReference type="InterPro" id="IPR016163">
    <property type="entry name" value="Ald_DH_C"/>
</dbReference>
<dbReference type="FunFam" id="3.40.605.10:FF:000007">
    <property type="entry name" value="NAD/NADP-dependent betaine aldehyde dehydrogenase"/>
    <property type="match status" value="1"/>
</dbReference>
<dbReference type="FunFam" id="3.40.309.10:FF:000012">
    <property type="entry name" value="Betaine aldehyde dehydrogenase"/>
    <property type="match status" value="1"/>
</dbReference>
<dbReference type="InterPro" id="IPR016162">
    <property type="entry name" value="Ald_DH_N"/>
</dbReference>
<dbReference type="CDD" id="cd07138">
    <property type="entry name" value="ALDH_CddD_SSP0762"/>
    <property type="match status" value="1"/>
</dbReference>
<evidence type="ECO:0000259" key="7">
    <source>
        <dbReference type="Pfam" id="PF00171"/>
    </source>
</evidence>
<dbReference type="GO" id="GO:0004029">
    <property type="term" value="F:aldehyde dehydrogenase (NAD+) activity"/>
    <property type="evidence" value="ECO:0007669"/>
    <property type="project" value="UniProtKB-EC"/>
</dbReference>
<dbReference type="Pfam" id="PF00171">
    <property type="entry name" value="Aldedh"/>
    <property type="match status" value="1"/>
</dbReference>
<comment type="caution">
    <text evidence="8">The sequence shown here is derived from an EMBL/GenBank/DDBJ whole genome shotgun (WGS) entry which is preliminary data.</text>
</comment>
<evidence type="ECO:0000313" key="9">
    <source>
        <dbReference type="Proteomes" id="UP000287547"/>
    </source>
</evidence>
<evidence type="ECO:0000256" key="1">
    <source>
        <dbReference type="ARBA" id="ARBA00009986"/>
    </source>
</evidence>
<evidence type="ECO:0000256" key="3">
    <source>
        <dbReference type="ARBA" id="ARBA00024226"/>
    </source>
</evidence>
<evidence type="ECO:0000256" key="6">
    <source>
        <dbReference type="RuleBase" id="RU003345"/>
    </source>
</evidence>
<sequence length="476" mass="48744">MAAPVTTRTGHVIDGQQLDGGGETIDVVNPATDEVIAGVPAGTAADVGAAVQAAGKAFAGWSQTSVADRVAVIRRIAAELGARREEMAATITAEMGSPISFSLNVQASLPIAVANGVADLLDGEFSFTEEIGNSLVLREPIGVVGCITPWNYPLHQIVAKVIPALGAGNTVVLKPSEISPLTAGLFMAVLESAGVPAGVANLVHGTGPVVGEALAAHPGVDMVSFTGSTRAGKLVTTAAAGTVKRVALELGGKSANVILDDADMPAAVKKGVANAYINGGQTCTAWTRMLVPASRHDEIVDMVSAAAAKYTVGDPNTDTTRIGPMSSTAQRNRVLGYINKGIDEGATVAFGGADTSGLPATGAYVPPTVFANVRPEMTIAQEEIFGPVLAVMPYSTEDEAVEIANSTVYGLSGSVFSGDPERGLAVAKRMRTGQVSINGGSFNPLAPFGGYRQSGNGRELGKYGIEEFTELKSIQR</sequence>
<accession>A0A428Z7N1</accession>
<dbReference type="PROSITE" id="PS00070">
    <property type="entry name" value="ALDEHYDE_DEHYDR_CYS"/>
    <property type="match status" value="1"/>
</dbReference>
<reference evidence="8 9" key="1">
    <citation type="submission" date="2018-05" db="EMBL/GenBank/DDBJ databases">
        <title>Evolution of GPA BGCs.</title>
        <authorList>
            <person name="Waglechner N."/>
            <person name="Wright G.D."/>
        </authorList>
    </citation>
    <scope>NUCLEOTIDE SEQUENCE [LARGE SCALE GENOMIC DNA]</scope>
    <source>
        <strain evidence="8 9">A82846</strain>
    </source>
</reference>
<feature type="domain" description="Aldehyde dehydrogenase" evidence="7">
    <location>
        <begin position="22"/>
        <end position="474"/>
    </location>
</feature>
<gene>
    <name evidence="8" type="ORF">DMH04_22835</name>
</gene>
<evidence type="ECO:0000256" key="2">
    <source>
        <dbReference type="ARBA" id="ARBA00023002"/>
    </source>
</evidence>
<name>A0A428Z7N1_KIBAR</name>
<dbReference type="OrthoDB" id="6882680at2"/>